<evidence type="ECO:0000256" key="8">
    <source>
        <dbReference type="ARBA" id="ARBA00023306"/>
    </source>
</evidence>
<dbReference type="InterPro" id="IPR026579">
    <property type="entry name" value="FtsQ"/>
</dbReference>
<dbReference type="EMBL" id="JBEWLZ010000014">
    <property type="protein sequence ID" value="MET1491674.1"/>
    <property type="molecule type" value="Genomic_DNA"/>
</dbReference>
<evidence type="ECO:0000256" key="6">
    <source>
        <dbReference type="ARBA" id="ARBA00022989"/>
    </source>
</evidence>
<evidence type="ECO:0000256" key="3">
    <source>
        <dbReference type="ARBA" id="ARBA00022519"/>
    </source>
</evidence>
<dbReference type="Pfam" id="PF08478">
    <property type="entry name" value="POTRA_1"/>
    <property type="match status" value="1"/>
</dbReference>
<proteinExistence type="inferred from homology"/>
<keyword evidence="6 9" id="KW-1133">Transmembrane helix</keyword>
<keyword evidence="8 9" id="KW-0131">Cell cycle</keyword>
<keyword evidence="12" id="KW-1185">Reference proteome</keyword>
<evidence type="ECO:0000256" key="5">
    <source>
        <dbReference type="ARBA" id="ARBA00022692"/>
    </source>
</evidence>
<dbReference type="Pfam" id="PF03799">
    <property type="entry name" value="FtsQ_DivIB_C"/>
    <property type="match status" value="1"/>
</dbReference>
<dbReference type="PROSITE" id="PS51779">
    <property type="entry name" value="POTRA"/>
    <property type="match status" value="1"/>
</dbReference>
<evidence type="ECO:0000256" key="2">
    <source>
        <dbReference type="ARBA" id="ARBA00022475"/>
    </source>
</evidence>
<organism evidence="11 12">
    <name type="scientific">Uliginosibacterium paludis</name>
    <dbReference type="NCBI Taxonomy" id="1615952"/>
    <lineage>
        <taxon>Bacteria</taxon>
        <taxon>Pseudomonadati</taxon>
        <taxon>Pseudomonadota</taxon>
        <taxon>Betaproteobacteria</taxon>
        <taxon>Rhodocyclales</taxon>
        <taxon>Zoogloeaceae</taxon>
        <taxon>Uliginosibacterium</taxon>
    </lineage>
</organism>
<dbReference type="InterPro" id="IPR045335">
    <property type="entry name" value="FtsQ_C_sf"/>
</dbReference>
<dbReference type="PANTHER" id="PTHR35851:SF1">
    <property type="entry name" value="CELL DIVISION PROTEIN FTSQ"/>
    <property type="match status" value="1"/>
</dbReference>
<sequence length="252" mass="27933">MARGFWHRPDWMGLVSDVLMLFASVLFGVAVVKFAANLPLFGLRQVTVVSPLSHVTRAQLEYVASSALNGNFFTVDLEGGRKAFENLPWVRSATLRRVWPGEIVVQLEEHVAAAYWRSIDSGDTRLVNTFGELFDGASNGNLPVFSGPPDASAAILGQLHVLNEMFKPMDRKVVTLSLSGRQAWQVKLDNGMVVELGKDQGRAPLNERLKRFVKLWPQLSASLPRPVQVADLRYTTGFAIRMAGSEQRKGKQ</sequence>
<evidence type="ECO:0000256" key="4">
    <source>
        <dbReference type="ARBA" id="ARBA00022618"/>
    </source>
</evidence>
<reference evidence="11 12" key="1">
    <citation type="submission" date="2024-07" db="EMBL/GenBank/DDBJ databases">
        <title>Uliginosibacterium paludis KCTC:42655.</title>
        <authorList>
            <person name="Kim M.K."/>
        </authorList>
    </citation>
    <scope>NUCLEOTIDE SEQUENCE [LARGE SCALE GENOMIC DNA]</scope>
    <source>
        <strain evidence="11 12">KCTC 42655</strain>
    </source>
</reference>
<keyword evidence="5 9" id="KW-0812">Transmembrane</keyword>
<protein>
    <recommendedName>
        <fullName evidence="9">Cell division protein FtsQ</fullName>
    </recommendedName>
</protein>
<dbReference type="InterPro" id="IPR034746">
    <property type="entry name" value="POTRA"/>
</dbReference>
<feature type="transmembrane region" description="Helical" evidence="9">
    <location>
        <begin position="12"/>
        <end position="36"/>
    </location>
</feature>
<comment type="subcellular location">
    <subcellularLocation>
        <location evidence="9">Cell inner membrane</location>
        <topology evidence="9">Single-pass type II membrane protein</topology>
    </subcellularLocation>
    <subcellularLocation>
        <location evidence="1">Membrane</location>
    </subcellularLocation>
    <text evidence="9">Localizes to the division septum.</text>
</comment>
<evidence type="ECO:0000256" key="9">
    <source>
        <dbReference type="HAMAP-Rule" id="MF_00911"/>
    </source>
</evidence>
<dbReference type="RefSeq" id="WP_353978517.1">
    <property type="nucleotide sequence ID" value="NZ_JBEWLZ010000014.1"/>
</dbReference>
<keyword evidence="7 9" id="KW-0472">Membrane</keyword>
<dbReference type="InterPro" id="IPR013685">
    <property type="entry name" value="POTRA_FtsQ_type"/>
</dbReference>
<dbReference type="Gene3D" id="3.40.50.11690">
    <property type="entry name" value="Cell division protein FtsQ/DivIB"/>
    <property type="match status" value="1"/>
</dbReference>
<dbReference type="Gene3D" id="3.10.20.310">
    <property type="entry name" value="membrane protein fhac"/>
    <property type="match status" value="1"/>
</dbReference>
<feature type="domain" description="POTRA" evidence="10">
    <location>
        <begin position="41"/>
        <end position="110"/>
    </location>
</feature>
<comment type="similarity">
    <text evidence="9">Belongs to the FtsQ/DivIB family. FtsQ subfamily.</text>
</comment>
<comment type="caution">
    <text evidence="11">The sequence shown here is derived from an EMBL/GenBank/DDBJ whole genome shotgun (WGS) entry which is preliminary data.</text>
</comment>
<dbReference type="GO" id="GO:0051301">
    <property type="term" value="P:cell division"/>
    <property type="evidence" value="ECO:0007669"/>
    <property type="project" value="UniProtKB-KW"/>
</dbReference>
<keyword evidence="2 9" id="KW-1003">Cell membrane</keyword>
<evidence type="ECO:0000313" key="11">
    <source>
        <dbReference type="EMBL" id="MET1491674.1"/>
    </source>
</evidence>
<gene>
    <name evidence="9" type="primary">ftsQ</name>
    <name evidence="11" type="ORF">ABVT11_17680</name>
</gene>
<accession>A0ABV2CUR8</accession>
<evidence type="ECO:0000313" key="12">
    <source>
        <dbReference type="Proteomes" id="UP001548590"/>
    </source>
</evidence>
<keyword evidence="4 9" id="KW-0132">Cell division</keyword>
<comment type="function">
    <text evidence="9">Essential cell division protein. May link together the upstream cell division proteins, which are predominantly cytoplasmic, with the downstream cell division proteins, which are predominantly periplasmic. May control correct divisome assembly.</text>
</comment>
<dbReference type="Proteomes" id="UP001548590">
    <property type="component" value="Unassembled WGS sequence"/>
</dbReference>
<keyword evidence="3 9" id="KW-0997">Cell inner membrane</keyword>
<evidence type="ECO:0000256" key="7">
    <source>
        <dbReference type="ARBA" id="ARBA00023136"/>
    </source>
</evidence>
<dbReference type="PANTHER" id="PTHR35851">
    <property type="entry name" value="CELL DIVISION PROTEIN FTSQ"/>
    <property type="match status" value="1"/>
</dbReference>
<name>A0ABV2CUR8_9RHOO</name>
<comment type="subunit">
    <text evidence="9">Part of a complex composed of FtsB, FtsL and FtsQ.</text>
</comment>
<dbReference type="InterPro" id="IPR005548">
    <property type="entry name" value="Cell_div_FtsQ/DivIB_C"/>
</dbReference>
<evidence type="ECO:0000259" key="10">
    <source>
        <dbReference type="PROSITE" id="PS51779"/>
    </source>
</evidence>
<evidence type="ECO:0000256" key="1">
    <source>
        <dbReference type="ARBA" id="ARBA00004370"/>
    </source>
</evidence>
<dbReference type="HAMAP" id="MF_00911">
    <property type="entry name" value="FtsQ_subfam"/>
    <property type="match status" value="1"/>
</dbReference>